<dbReference type="SUPFAM" id="SSF55957">
    <property type="entry name" value="Phosphoglucomutase, C-terminal domain"/>
    <property type="match status" value="1"/>
</dbReference>
<comment type="cofactor">
    <cofactor evidence="1">
        <name>Mg(2+)</name>
        <dbReference type="ChEBI" id="CHEBI:18420"/>
    </cofactor>
</comment>
<evidence type="ECO:0000256" key="1">
    <source>
        <dbReference type="ARBA" id="ARBA00001946"/>
    </source>
</evidence>
<evidence type="ECO:0000256" key="2">
    <source>
        <dbReference type="ARBA" id="ARBA00004496"/>
    </source>
</evidence>
<dbReference type="CDD" id="cd05799">
    <property type="entry name" value="PGM2"/>
    <property type="match status" value="1"/>
</dbReference>
<keyword evidence="5" id="KW-0313">Glucose metabolism</keyword>
<keyword evidence="7" id="KW-0479">Metal-binding</keyword>
<keyword evidence="6" id="KW-0597">Phosphoprotein</keyword>
<name>A0A6J1LE12_DROHY</name>
<keyword evidence="13" id="KW-1185">Reference proteome</keyword>
<keyword evidence="4" id="KW-0963">Cytoplasm</keyword>
<dbReference type="GO" id="GO:0005737">
    <property type="term" value="C:cytoplasm"/>
    <property type="evidence" value="ECO:0007669"/>
    <property type="project" value="UniProtKB-SubCell"/>
</dbReference>
<keyword evidence="8" id="KW-0460">Magnesium</keyword>
<dbReference type="GO" id="GO:0006006">
    <property type="term" value="P:glucose metabolic process"/>
    <property type="evidence" value="ECO:0007669"/>
    <property type="project" value="UniProtKB-KW"/>
</dbReference>
<evidence type="ECO:0000256" key="7">
    <source>
        <dbReference type="ARBA" id="ARBA00022723"/>
    </source>
</evidence>
<evidence type="ECO:0000256" key="5">
    <source>
        <dbReference type="ARBA" id="ARBA00022526"/>
    </source>
</evidence>
<dbReference type="Proteomes" id="UP000504633">
    <property type="component" value="Unplaced"/>
</dbReference>
<dbReference type="InterPro" id="IPR036900">
    <property type="entry name" value="A-D-PHexomutase_C_sf"/>
</dbReference>
<dbReference type="GO" id="GO:0005634">
    <property type="term" value="C:nucleus"/>
    <property type="evidence" value="ECO:0007669"/>
    <property type="project" value="TreeGrafter"/>
</dbReference>
<evidence type="ECO:0000313" key="14">
    <source>
        <dbReference type="RefSeq" id="XP_023164375.1"/>
    </source>
</evidence>
<comment type="similarity">
    <text evidence="3">Belongs to the phosphohexose mutase family.</text>
</comment>
<dbReference type="GeneID" id="111595055"/>
<feature type="domain" description="Alpha-D-phosphohexomutase alpha/beta/alpha" evidence="11">
    <location>
        <begin position="129"/>
        <end position="271"/>
    </location>
</feature>
<dbReference type="InterPro" id="IPR005846">
    <property type="entry name" value="A-D-PHexomutase_a/b/a-III"/>
</dbReference>
<dbReference type="PANTHER" id="PTHR45745">
    <property type="entry name" value="PHOSPHOMANNOMUTASE 45A"/>
    <property type="match status" value="1"/>
</dbReference>
<dbReference type="PANTHER" id="PTHR45745:SF1">
    <property type="entry name" value="PHOSPHOGLUCOMUTASE 2B-RELATED"/>
    <property type="match status" value="1"/>
</dbReference>
<evidence type="ECO:0000256" key="10">
    <source>
        <dbReference type="ARBA" id="ARBA00023277"/>
    </source>
</evidence>
<sequence>MGFFFDALTERFSSKFSSNWSRLLTKPIVSARQCEMQQKQRLLSAVVGKKHLQDIICKQLLQIPTPKFQTIGRRPSGTTSLYCNSGDRVLDARISNWMEWDKNPQTKAQIIGAIKQEDWETLQHCMGNRMKFGVEGLRAPMRAGFNAMNELVVIQTAQGICAYLKQEYPDESIWSEKGIVIGYDARYNSQLFAQLSSIVFLNNKFRVYLFGNFVPTPFVPFTISELGCLAGIMVTGSHYPKNFNGYKVYWTNGAQITTPHTTGIQRCILKNLKPKKDSWNQHVLCSNDLLSNPFEEILVAYFQSLKSQLITPFLEVPQKYPLDHIYTAMNGVGYPFVKLAFSTNDFGPVIPLANQVSPDPEFPSTPVLRVSVASAERQATLKKADIILANDPDAGCFAAAEVVRRKYKVFNFNELGALFGWWALETYVMREEDPDVSNCVMIASNVSSKILKSMAEVEGFTFLETLSGFNWIGNKVAEEQNNGRDVLFAFDELFGFMLSAKVLDRDGISAAAHLASMASYLRSERNIKLQDKLNEIYNNYGYHTSKVSQHLFHNRRTVNQIFHRLRTFDNGQKNTYPTSIMDGEFQIVSVRDLKTGYDSGENDKQADLPSSKANEMITFTFSNGFVITLRASKTEPMITYYAEICGQPENKMWSELTCTLEQMVRAVVNEFYEPEKNGLRSSKPDPGNLSKVCMYAV</sequence>
<evidence type="ECO:0000259" key="12">
    <source>
        <dbReference type="Pfam" id="PF02880"/>
    </source>
</evidence>
<dbReference type="OMA" id="MCGEPEN"/>
<comment type="subcellular location">
    <subcellularLocation>
        <location evidence="2">Cytoplasm</location>
    </subcellularLocation>
</comment>
<evidence type="ECO:0000256" key="3">
    <source>
        <dbReference type="ARBA" id="ARBA00010231"/>
    </source>
</evidence>
<evidence type="ECO:0000256" key="6">
    <source>
        <dbReference type="ARBA" id="ARBA00022553"/>
    </source>
</evidence>
<protein>
    <submittedName>
        <fullName evidence="14">Phosphoglucomutase-2-like</fullName>
    </submittedName>
</protein>
<dbReference type="InterPro" id="IPR005844">
    <property type="entry name" value="A-D-PHexomutase_a/b/a-I"/>
</dbReference>
<keyword evidence="10" id="KW-0119">Carbohydrate metabolism</keyword>
<gene>
    <name evidence="14" type="primary">LOC111595055</name>
</gene>
<reference evidence="14" key="1">
    <citation type="submission" date="2025-08" db="UniProtKB">
        <authorList>
            <consortium name="RefSeq"/>
        </authorList>
    </citation>
    <scope>IDENTIFICATION</scope>
    <source>
        <strain evidence="14">15085-1641.00</strain>
        <tissue evidence="14">Whole body</tissue>
    </source>
</reference>
<feature type="domain" description="Alpha-D-phosphohexomutase alpha/beta/alpha" evidence="12">
    <location>
        <begin position="440"/>
        <end position="540"/>
    </location>
</feature>
<keyword evidence="9" id="KW-0413">Isomerase</keyword>
<dbReference type="KEGG" id="dhe:111595055"/>
<accession>A0A6J1LE12</accession>
<dbReference type="GO" id="GO:0006166">
    <property type="term" value="P:purine ribonucleoside salvage"/>
    <property type="evidence" value="ECO:0007669"/>
    <property type="project" value="TreeGrafter"/>
</dbReference>
<evidence type="ECO:0000256" key="8">
    <source>
        <dbReference type="ARBA" id="ARBA00022842"/>
    </source>
</evidence>
<dbReference type="FunFam" id="3.40.120.10:FF:000035">
    <property type="entry name" value="Pgm3p"/>
    <property type="match status" value="1"/>
</dbReference>
<dbReference type="OrthoDB" id="7828895at2759"/>
<dbReference type="GO" id="GO:0046872">
    <property type="term" value="F:metal ion binding"/>
    <property type="evidence" value="ECO:0007669"/>
    <property type="project" value="UniProtKB-KW"/>
</dbReference>
<dbReference type="SUPFAM" id="SSF53738">
    <property type="entry name" value="Phosphoglucomutase, first 3 domains"/>
    <property type="match status" value="3"/>
</dbReference>
<evidence type="ECO:0000256" key="4">
    <source>
        <dbReference type="ARBA" id="ARBA00022490"/>
    </source>
</evidence>
<proteinExistence type="inferred from homology"/>
<organism evidence="13 14">
    <name type="scientific">Drosophila hydei</name>
    <name type="common">Fruit fly</name>
    <dbReference type="NCBI Taxonomy" id="7224"/>
    <lineage>
        <taxon>Eukaryota</taxon>
        <taxon>Metazoa</taxon>
        <taxon>Ecdysozoa</taxon>
        <taxon>Arthropoda</taxon>
        <taxon>Hexapoda</taxon>
        <taxon>Insecta</taxon>
        <taxon>Pterygota</taxon>
        <taxon>Neoptera</taxon>
        <taxon>Endopterygota</taxon>
        <taxon>Diptera</taxon>
        <taxon>Brachycera</taxon>
        <taxon>Muscomorpha</taxon>
        <taxon>Ephydroidea</taxon>
        <taxon>Drosophilidae</taxon>
        <taxon>Drosophila</taxon>
    </lineage>
</organism>
<dbReference type="InterPro" id="IPR016055">
    <property type="entry name" value="A-D-PHexomutase_a/b/a-I/II/III"/>
</dbReference>
<dbReference type="Gene3D" id="3.40.120.10">
    <property type="entry name" value="Alpha-D-Glucose-1,6-Bisphosphate, subunit A, domain 3"/>
    <property type="match status" value="3"/>
</dbReference>
<evidence type="ECO:0000256" key="9">
    <source>
        <dbReference type="ARBA" id="ARBA00023235"/>
    </source>
</evidence>
<evidence type="ECO:0000259" key="11">
    <source>
        <dbReference type="Pfam" id="PF02878"/>
    </source>
</evidence>
<dbReference type="Pfam" id="PF02878">
    <property type="entry name" value="PGM_PMM_I"/>
    <property type="match status" value="1"/>
</dbReference>
<dbReference type="Pfam" id="PF02880">
    <property type="entry name" value="PGM_PMM_III"/>
    <property type="match status" value="1"/>
</dbReference>
<dbReference type="GO" id="GO:0008973">
    <property type="term" value="F:phosphopentomutase activity"/>
    <property type="evidence" value="ECO:0007669"/>
    <property type="project" value="TreeGrafter"/>
</dbReference>
<dbReference type="RefSeq" id="XP_023164375.1">
    <property type="nucleotide sequence ID" value="XM_023308607.2"/>
</dbReference>
<evidence type="ECO:0000313" key="13">
    <source>
        <dbReference type="Proteomes" id="UP000504633"/>
    </source>
</evidence>
<dbReference type="AlphaFoldDB" id="A0A6J1LE12"/>